<dbReference type="AlphaFoldDB" id="A0A7X1SS63"/>
<comment type="caution">
    <text evidence="2">The sequence shown here is derived from an EMBL/GenBank/DDBJ whole genome shotgun (WGS) entry which is preliminary data.</text>
</comment>
<evidence type="ECO:0000259" key="1">
    <source>
        <dbReference type="Pfam" id="PF10543"/>
    </source>
</evidence>
<feature type="domain" description="KilA-N DNA-binding" evidence="1">
    <location>
        <begin position="13"/>
        <end position="93"/>
    </location>
</feature>
<evidence type="ECO:0000313" key="3">
    <source>
        <dbReference type="Proteomes" id="UP000432209"/>
    </source>
</evidence>
<dbReference type="Proteomes" id="UP000432209">
    <property type="component" value="Unassembled WGS sequence"/>
</dbReference>
<protein>
    <recommendedName>
        <fullName evidence="1">KilA-N DNA-binding domain-containing protein</fullName>
    </recommendedName>
</protein>
<name>A0A7X1SS63_9PROT</name>
<dbReference type="InterPro" id="IPR018873">
    <property type="entry name" value="KilA-N_DNA-bd_domain"/>
</dbReference>
<keyword evidence="3" id="KW-1185">Reference proteome</keyword>
<proteinExistence type="predicted"/>
<accession>A0A7X1SS63</accession>
<dbReference type="Pfam" id="PF10543">
    <property type="entry name" value="ORF6N"/>
    <property type="match status" value="1"/>
</dbReference>
<organism evidence="2 3">
    <name type="scientific">Gluconobacter aidae</name>
    <dbReference type="NCBI Taxonomy" id="2662454"/>
    <lineage>
        <taxon>Bacteria</taxon>
        <taxon>Pseudomonadati</taxon>
        <taxon>Pseudomonadota</taxon>
        <taxon>Alphaproteobacteria</taxon>
        <taxon>Acetobacterales</taxon>
        <taxon>Acetobacteraceae</taxon>
        <taxon>Gluconobacter</taxon>
    </lineage>
</organism>
<dbReference type="RefSeq" id="WP_153431887.1">
    <property type="nucleotide sequence ID" value="NZ_WIPH01000063.1"/>
</dbReference>
<evidence type="ECO:0000313" key="2">
    <source>
        <dbReference type="EMBL" id="MQS00162.1"/>
    </source>
</evidence>
<gene>
    <name evidence="2" type="ORF">GFJ39_13425</name>
</gene>
<reference evidence="2 3" key="1">
    <citation type="submission" date="2019-10" db="EMBL/GenBank/DDBJ databases">
        <title>Gluconobacter aidae sp. nov., a novel species of acetic acid bacteria isolated in Thailand.</title>
        <authorList>
            <person name="Yukphan P."/>
            <person name="Charoenyingcharoen P."/>
            <person name="Malimas S."/>
            <person name="Muramatsu Y."/>
            <person name="Nakagawa Y."/>
            <person name="Tanasupawat S."/>
            <person name="Yamada Y."/>
        </authorList>
    </citation>
    <scope>NUCLEOTIDE SEQUENCE [LARGE SCALE GENOMIC DNA]</scope>
    <source>
        <strain evidence="2 3">AC10</strain>
    </source>
</reference>
<dbReference type="EMBL" id="WIPH01000063">
    <property type="protein sequence ID" value="MQS00162.1"/>
    <property type="molecule type" value="Genomic_DNA"/>
</dbReference>
<sequence>MSQVTINGQAVTVIEYAGQRVLTFEMIDTIHQRPEGTAGRNFRENREHFIEGEDFVEMTADEIRRQSLTAVFKPRTPKGIILTESGYAMLAKSFTDDLAWQVQRQLVRSYFGGKSAAAKKLRVRKPAVLPTFKTGYGIAKLLGYDDN</sequence>